<accession>A0A3M6UZF5</accession>
<reference evidence="1 2" key="1">
    <citation type="journal article" date="2018" name="Sci. Rep.">
        <title>Comparative analysis of the Pocillopora damicornis genome highlights role of immune system in coral evolution.</title>
        <authorList>
            <person name="Cunning R."/>
            <person name="Bay R.A."/>
            <person name="Gillette P."/>
            <person name="Baker A.C."/>
            <person name="Traylor-Knowles N."/>
        </authorList>
    </citation>
    <scope>NUCLEOTIDE SEQUENCE [LARGE SCALE GENOMIC DNA]</scope>
    <source>
        <strain evidence="1">RSMAS</strain>
        <tissue evidence="1">Whole animal</tissue>
    </source>
</reference>
<proteinExistence type="predicted"/>
<evidence type="ECO:0000313" key="1">
    <source>
        <dbReference type="EMBL" id="RMX59071.1"/>
    </source>
</evidence>
<evidence type="ECO:0000313" key="2">
    <source>
        <dbReference type="Proteomes" id="UP000275408"/>
    </source>
</evidence>
<name>A0A3M6UZF5_POCDA</name>
<feature type="non-terminal residue" evidence="1">
    <location>
        <position position="174"/>
    </location>
</feature>
<sequence>MLGRYVFIVAKEYFKLCDVQVFLNAVLVYEFRNRPCSPWSLCGSVVEHRSAESEGLRFDSSKGLRIFSLSHVRNETKNNFLYFFIELKTYHFSYHLSEFKGLKFESSWRRKTSILVMYWYSFPADATDTNIKYLFGIYYSDKGLLKKGKYDLKHPWPGDYVKIVLLNHTIKILT</sequence>
<keyword evidence="2" id="KW-1185">Reference proteome</keyword>
<protein>
    <submittedName>
        <fullName evidence="1">Uncharacterized protein</fullName>
    </submittedName>
</protein>
<dbReference type="AlphaFoldDB" id="A0A3M6UZF5"/>
<organism evidence="1 2">
    <name type="scientific">Pocillopora damicornis</name>
    <name type="common">Cauliflower coral</name>
    <name type="synonym">Millepora damicornis</name>
    <dbReference type="NCBI Taxonomy" id="46731"/>
    <lineage>
        <taxon>Eukaryota</taxon>
        <taxon>Metazoa</taxon>
        <taxon>Cnidaria</taxon>
        <taxon>Anthozoa</taxon>
        <taxon>Hexacorallia</taxon>
        <taxon>Scleractinia</taxon>
        <taxon>Astrocoeniina</taxon>
        <taxon>Pocilloporidae</taxon>
        <taxon>Pocillopora</taxon>
    </lineage>
</organism>
<dbReference type="EMBL" id="RCHS01000400">
    <property type="protein sequence ID" value="RMX59071.1"/>
    <property type="molecule type" value="Genomic_DNA"/>
</dbReference>
<gene>
    <name evidence="1" type="ORF">pdam_00009975</name>
</gene>
<comment type="caution">
    <text evidence="1">The sequence shown here is derived from an EMBL/GenBank/DDBJ whole genome shotgun (WGS) entry which is preliminary data.</text>
</comment>
<dbReference type="Proteomes" id="UP000275408">
    <property type="component" value="Unassembled WGS sequence"/>
</dbReference>